<dbReference type="GO" id="GO:0042128">
    <property type="term" value="P:nitrate assimilation"/>
    <property type="evidence" value="ECO:0007669"/>
    <property type="project" value="UniProtKB-KW"/>
</dbReference>
<evidence type="ECO:0000256" key="7">
    <source>
        <dbReference type="ARBA" id="ARBA00023002"/>
    </source>
</evidence>
<dbReference type="CDD" id="cd02754">
    <property type="entry name" value="MopB_Nitrate-R-NapA-like"/>
    <property type="match status" value="1"/>
</dbReference>
<dbReference type="AlphaFoldDB" id="A0A0G3FZS8"/>
<evidence type="ECO:0000256" key="10">
    <source>
        <dbReference type="ARBA" id="ARBA00023063"/>
    </source>
</evidence>
<evidence type="ECO:0000256" key="2">
    <source>
        <dbReference type="ARBA" id="ARBA00001966"/>
    </source>
</evidence>
<evidence type="ECO:0000256" key="5">
    <source>
        <dbReference type="ARBA" id="ARBA00022505"/>
    </source>
</evidence>
<dbReference type="Pfam" id="PF04879">
    <property type="entry name" value="Molybdop_Fe4S4"/>
    <property type="match status" value="1"/>
</dbReference>
<evidence type="ECO:0000256" key="8">
    <source>
        <dbReference type="ARBA" id="ARBA00023004"/>
    </source>
</evidence>
<keyword evidence="10" id="KW-0534">Nitrate assimilation</keyword>
<dbReference type="PATRIC" id="fig|106634.4.peg.699"/>
<dbReference type="GO" id="GO:0016491">
    <property type="term" value="F:oxidoreductase activity"/>
    <property type="evidence" value="ECO:0007669"/>
    <property type="project" value="UniProtKB-KW"/>
</dbReference>
<proteinExistence type="inferred from homology"/>
<dbReference type="Gene3D" id="3.40.50.740">
    <property type="match status" value="1"/>
</dbReference>
<dbReference type="SUPFAM" id="SSF53706">
    <property type="entry name" value="Formate dehydrogenase/DMSO reductase, domains 1-3"/>
    <property type="match status" value="1"/>
</dbReference>
<dbReference type="Gene3D" id="1.10.10.1100">
    <property type="entry name" value="BFD-like [2Fe-2S]-binding domain"/>
    <property type="match status" value="1"/>
</dbReference>
<dbReference type="GO" id="GO:0043546">
    <property type="term" value="F:molybdopterin cofactor binding"/>
    <property type="evidence" value="ECO:0007669"/>
    <property type="project" value="InterPro"/>
</dbReference>
<dbReference type="InterPro" id="IPR006657">
    <property type="entry name" value="MoPterin_dinucl-bd_dom"/>
</dbReference>
<evidence type="ECO:0000313" key="12">
    <source>
        <dbReference type="EMBL" id="AKJ94478.1"/>
    </source>
</evidence>
<comment type="cofactor">
    <cofactor evidence="2">
        <name>[4Fe-4S] cluster</name>
        <dbReference type="ChEBI" id="CHEBI:49883"/>
    </cofactor>
</comment>
<dbReference type="OrthoDB" id="9810782at2"/>
<feature type="domain" description="4Fe-4S Mo/W bis-MGD-type" evidence="11">
    <location>
        <begin position="5"/>
        <end position="63"/>
    </location>
</feature>
<keyword evidence="4" id="KW-0004">4Fe-4S</keyword>
<reference evidence="12 13" key="1">
    <citation type="submission" date="2015-04" db="EMBL/GenBank/DDBJ databases">
        <title>Complete Sequence for the Genome of the Thioalkalivibrio versutus D301.</title>
        <authorList>
            <person name="Mu T."/>
            <person name="Zhou J."/>
            <person name="Xu X."/>
        </authorList>
    </citation>
    <scope>NUCLEOTIDE SEQUENCE [LARGE SCALE GENOMIC DNA]</scope>
    <source>
        <strain evidence="12 13">D301</strain>
    </source>
</reference>
<evidence type="ECO:0000259" key="11">
    <source>
        <dbReference type="PROSITE" id="PS51669"/>
    </source>
</evidence>
<evidence type="ECO:0000256" key="4">
    <source>
        <dbReference type="ARBA" id="ARBA00022485"/>
    </source>
</evidence>
<dbReference type="CDD" id="cd02791">
    <property type="entry name" value="MopB_CT_Nitrate-R-NapA-like"/>
    <property type="match status" value="1"/>
</dbReference>
<evidence type="ECO:0000256" key="1">
    <source>
        <dbReference type="ARBA" id="ARBA00001942"/>
    </source>
</evidence>
<dbReference type="Pfam" id="PF04324">
    <property type="entry name" value="Fer2_BFD"/>
    <property type="match status" value="1"/>
</dbReference>
<sequence length="896" mass="96776">MATSDAVTRTTCPYCGVGCGVEVTATPRAEFPVAVRGDASHPANAGRLCSKGAALAETLGDEGRLLHPEIEGVRVDWDAALDHVAGGFRDVIDRYGPDAVALYVSGQILTEDYFVANKLMKGFVGSANIDTNSRLCMSTAVAAHTRAFGMDGVPGSYTDFEQADLVVVVGSNMAWAHPVLFQRLQAARAARPEMKLVVIDPRCTATAQAADLHLPLAPGTDAWLFNGLLDHLRREDALDPAFLERHVDGFADALAAARASSPSIAVTAETCELAPEAVATFFRWFARTERTVTAFCQGINQSDSGVDKAGTILNVHLATGRIGRPGMGPFSLTGQPNAMGGREVGGLASQLAAHMGFDEVSLDRVSRFWNAPNLARNPGLKALDLFRAVESGQVKAIWIIGTNPLFSLPEAERFERALRDCPLVVVSDCVRETETTRVADVLLPATTWGEKDGTVTNSERRISRQRPFREPPGEARHDWWALAEVARRLGFAEAFPYTQPVEIFREHAALSAFENDSTRDFDIGALAATDAAAFEALEPVQWPLPAGAEAGTPQLYADGRFFTANGRARLAAVTPQSPTDTIDAEYPLRLNTGRIRDQWHSMTRTASTPRLSAHQPEPFVEIHPVDAGLFRAQAGDLAEVTSRHGRLLARVQVSREQRPGSVFVPMHWSRPIARLARVDALVPAHVDPVSGQPAFKHTAVSVRPAAMDWHGFVLSREPVSLPEADYAVTARGPRHLRFELAGRGAPPEIADWRARLDGPGEWLEFADPAGGRYRAARIHEGRLACVLFAGPDRGLPEREWLGGLFAAESITDAERMALLTGRPPNGQAARGRLVCACFGVDETRIRTAIREHGLATCEAVGACLEAGTNCGSCRPEIQTLLNEESEAPTDPVAREG</sequence>
<dbReference type="GO" id="GO:0046872">
    <property type="term" value="F:metal ion binding"/>
    <property type="evidence" value="ECO:0007669"/>
    <property type="project" value="UniProtKB-KW"/>
</dbReference>
<dbReference type="InterPro" id="IPR007419">
    <property type="entry name" value="BFD-like_2Fe2S-bd_dom"/>
</dbReference>
<accession>A0A0G3FZS8</accession>
<dbReference type="SUPFAM" id="SSF50692">
    <property type="entry name" value="ADC-like"/>
    <property type="match status" value="1"/>
</dbReference>
<dbReference type="SMART" id="SM00926">
    <property type="entry name" value="Molybdop_Fe4S4"/>
    <property type="match status" value="1"/>
</dbReference>
<dbReference type="GO" id="GO:0045333">
    <property type="term" value="P:cellular respiration"/>
    <property type="evidence" value="ECO:0007669"/>
    <property type="project" value="UniProtKB-ARBA"/>
</dbReference>
<dbReference type="GO" id="GO:0016020">
    <property type="term" value="C:membrane"/>
    <property type="evidence" value="ECO:0007669"/>
    <property type="project" value="TreeGrafter"/>
</dbReference>
<dbReference type="KEGG" id="tvr:TVD_03430"/>
<dbReference type="InterPro" id="IPR009010">
    <property type="entry name" value="Asp_de-COase-like_dom_sf"/>
</dbReference>
<keyword evidence="7" id="KW-0560">Oxidoreductase</keyword>
<keyword evidence="6" id="KW-0479">Metal-binding</keyword>
<dbReference type="PROSITE" id="PS00490">
    <property type="entry name" value="MOLYBDOPTERIN_PROK_2"/>
    <property type="match status" value="1"/>
</dbReference>
<dbReference type="GO" id="GO:1990204">
    <property type="term" value="C:oxidoreductase complex"/>
    <property type="evidence" value="ECO:0007669"/>
    <property type="project" value="UniProtKB-ARBA"/>
</dbReference>
<keyword evidence="8" id="KW-0408">Iron</keyword>
<dbReference type="GO" id="GO:0051539">
    <property type="term" value="F:4 iron, 4 sulfur cluster binding"/>
    <property type="evidence" value="ECO:0007669"/>
    <property type="project" value="UniProtKB-KW"/>
</dbReference>
<dbReference type="Pfam" id="PF00384">
    <property type="entry name" value="Molybdopterin"/>
    <property type="match status" value="1"/>
</dbReference>
<dbReference type="InterPro" id="IPR041957">
    <property type="entry name" value="CT_Nitrate-R-NapA-like"/>
</dbReference>
<dbReference type="Proteomes" id="UP000064201">
    <property type="component" value="Chromosome"/>
</dbReference>
<evidence type="ECO:0000256" key="6">
    <source>
        <dbReference type="ARBA" id="ARBA00022723"/>
    </source>
</evidence>
<dbReference type="InterPro" id="IPR050123">
    <property type="entry name" value="Prok_molybdopt-oxidoreductase"/>
</dbReference>
<dbReference type="RefSeq" id="WP_047250810.1">
    <property type="nucleotide sequence ID" value="NZ_CP011367.1"/>
</dbReference>
<organism evidence="12 13">
    <name type="scientific">Thioalkalivibrio versutus</name>
    <dbReference type="NCBI Taxonomy" id="106634"/>
    <lineage>
        <taxon>Bacteria</taxon>
        <taxon>Pseudomonadati</taxon>
        <taxon>Pseudomonadota</taxon>
        <taxon>Gammaproteobacteria</taxon>
        <taxon>Chromatiales</taxon>
        <taxon>Ectothiorhodospiraceae</taxon>
        <taxon>Thioalkalivibrio</taxon>
    </lineage>
</organism>
<dbReference type="PROSITE" id="PS51669">
    <property type="entry name" value="4FE4S_MOW_BIS_MGD"/>
    <property type="match status" value="1"/>
</dbReference>
<protein>
    <submittedName>
        <fullName evidence="12">Nitrate reductase</fullName>
    </submittedName>
</protein>
<dbReference type="InterPro" id="IPR006963">
    <property type="entry name" value="Mopterin_OxRdtase_4Fe-4S_dom"/>
</dbReference>
<dbReference type="STRING" id="106634.TVD_03430"/>
<evidence type="ECO:0000256" key="3">
    <source>
        <dbReference type="ARBA" id="ARBA00008747"/>
    </source>
</evidence>
<comment type="cofactor">
    <cofactor evidence="1">
        <name>Mo-bis(molybdopterin guanine dinucleotide)</name>
        <dbReference type="ChEBI" id="CHEBI:60539"/>
    </cofactor>
</comment>
<dbReference type="Gene3D" id="2.20.25.90">
    <property type="entry name" value="ADC-like domains"/>
    <property type="match status" value="1"/>
</dbReference>
<dbReference type="Gene3D" id="2.40.40.20">
    <property type="match status" value="1"/>
</dbReference>
<dbReference type="InterPro" id="IPR041854">
    <property type="entry name" value="BFD-like_2Fe2S-bd_dom_sf"/>
</dbReference>
<dbReference type="PANTHER" id="PTHR43105:SF9">
    <property type="entry name" value="NADPH-FE(3+) OXIDOREDUCTASE SUBUNIT ALPHA"/>
    <property type="match status" value="1"/>
</dbReference>
<evidence type="ECO:0000256" key="9">
    <source>
        <dbReference type="ARBA" id="ARBA00023014"/>
    </source>
</evidence>
<dbReference type="EMBL" id="CP011367">
    <property type="protein sequence ID" value="AKJ94478.1"/>
    <property type="molecule type" value="Genomic_DNA"/>
</dbReference>
<gene>
    <name evidence="12" type="ORF">TVD_03430</name>
</gene>
<dbReference type="InterPro" id="IPR006655">
    <property type="entry name" value="Mopterin_OxRdtase_prok_CS"/>
</dbReference>
<evidence type="ECO:0000313" key="13">
    <source>
        <dbReference type="Proteomes" id="UP000064201"/>
    </source>
</evidence>
<dbReference type="PANTHER" id="PTHR43105">
    <property type="entry name" value="RESPIRATORY NITRATE REDUCTASE"/>
    <property type="match status" value="1"/>
</dbReference>
<comment type="similarity">
    <text evidence="3">Belongs to the prokaryotic molybdopterin-containing oxidoreductase family. NasA/NapA/NarB subfamily.</text>
</comment>
<dbReference type="InterPro" id="IPR006656">
    <property type="entry name" value="Mopterin_OxRdtase"/>
</dbReference>
<keyword evidence="13" id="KW-1185">Reference proteome</keyword>
<name>A0A0G3FZS8_9GAMM</name>
<keyword evidence="5" id="KW-0500">Molybdenum</keyword>
<keyword evidence="9" id="KW-0411">Iron-sulfur</keyword>
<dbReference type="Pfam" id="PF01568">
    <property type="entry name" value="Molydop_binding"/>
    <property type="match status" value="1"/>
</dbReference>
<dbReference type="Gene3D" id="3.40.228.10">
    <property type="entry name" value="Dimethylsulfoxide Reductase, domain 2"/>
    <property type="match status" value="1"/>
</dbReference>